<dbReference type="InterPro" id="IPR000210">
    <property type="entry name" value="BTB/POZ_dom"/>
</dbReference>
<sequence>MDGDKFLPKLSQNLLKILDDEEYYDITIEVGNDPYVKIFRAHMVILNYRSTYLQRILSTSRNNNNGTLVHIKLPNISPEIFQIILRFIYGGRLSLEECDSLGIIKILTAANELNLQELVNHLQLYIIKNNKNWMDQNFNLIYQTSFENHSFLELQKYCTDFISRRPDKILKSISFSSISEKLLVSIIQSNNLHMSEIQVWKYNGININEHILSRVTNENYAIFNDHTYGPSFGGSDLILRGNSEQSGHCIKDSYEKQIRGPPSESVLHYDVRCDCCDYTIRGMRWKCTSCENYDLCQNCKAKSHIHNHPDDHMFELVPHSKSSKRAPQFALHFGVVCDFCKSKVRGMRWKCAFCYNYDLCKDCKPKSQNIHDHPNNHAFKPIAYPTGGLRHLSLKNPAICDYCELACIGSRCFKCANGEFFLEDSSSSSSIAISPLNEHLLYQEKAFLEG</sequence>
<protein>
    <submittedName>
        <fullName evidence="7">Uncharacterized protein</fullName>
    </submittedName>
</protein>
<dbReference type="Pfam" id="PF00651">
    <property type="entry name" value="BTB"/>
    <property type="match status" value="1"/>
</dbReference>
<dbReference type="Gene3D" id="3.30.710.10">
    <property type="entry name" value="Potassium Channel Kv1.1, Chain A"/>
    <property type="match status" value="1"/>
</dbReference>
<dbReference type="Proteomes" id="UP000233469">
    <property type="component" value="Unassembled WGS sequence"/>
</dbReference>
<dbReference type="SUPFAM" id="SSF54695">
    <property type="entry name" value="POZ domain"/>
    <property type="match status" value="1"/>
</dbReference>
<dbReference type="PANTHER" id="PTHR46306:SF1">
    <property type="entry name" value="BTB_POZ DOMAIN-CONTAINING PROTEIN 9"/>
    <property type="match status" value="1"/>
</dbReference>
<dbReference type="PROSITE" id="PS01357">
    <property type="entry name" value="ZF_ZZ_1"/>
    <property type="match status" value="2"/>
</dbReference>
<evidence type="ECO:0000256" key="1">
    <source>
        <dbReference type="ARBA" id="ARBA00022723"/>
    </source>
</evidence>
<dbReference type="PANTHER" id="PTHR46306">
    <property type="entry name" value="BTB/POZ DOMAIN-CONTAINING PROTEIN 9"/>
    <property type="match status" value="1"/>
</dbReference>
<dbReference type="AlphaFoldDB" id="A0A2N1MJU4"/>
<dbReference type="EMBL" id="LLXL01002079">
    <property type="protein sequence ID" value="PKK61909.1"/>
    <property type="molecule type" value="Genomic_DNA"/>
</dbReference>
<evidence type="ECO:0000313" key="8">
    <source>
        <dbReference type="Proteomes" id="UP000233469"/>
    </source>
</evidence>
<keyword evidence="1" id="KW-0479">Metal-binding</keyword>
<dbReference type="Gene3D" id="1.25.40.420">
    <property type="match status" value="1"/>
</dbReference>
<dbReference type="GO" id="GO:0005737">
    <property type="term" value="C:cytoplasm"/>
    <property type="evidence" value="ECO:0007669"/>
    <property type="project" value="TreeGrafter"/>
</dbReference>
<reference evidence="7 8" key="1">
    <citation type="submission" date="2016-04" db="EMBL/GenBank/DDBJ databases">
        <title>Genome analyses suggest a sexual origin of heterokaryosis in a supposedly ancient asexual fungus.</title>
        <authorList>
            <person name="Ropars J."/>
            <person name="Sedzielewska K."/>
            <person name="Noel J."/>
            <person name="Charron P."/>
            <person name="Farinelli L."/>
            <person name="Marton T."/>
            <person name="Kruger M."/>
            <person name="Pelin A."/>
            <person name="Brachmann A."/>
            <person name="Corradi N."/>
        </authorList>
    </citation>
    <scope>NUCLEOTIDE SEQUENCE [LARGE SCALE GENOMIC DNA]</scope>
    <source>
        <strain evidence="7 8">C2</strain>
    </source>
</reference>
<dbReference type="PROSITE" id="PS50097">
    <property type="entry name" value="BTB"/>
    <property type="match status" value="1"/>
</dbReference>
<evidence type="ECO:0000256" key="2">
    <source>
        <dbReference type="ARBA" id="ARBA00022771"/>
    </source>
</evidence>
<feature type="domain" description="ZZ-type" evidence="6">
    <location>
        <begin position="332"/>
        <end position="387"/>
    </location>
</feature>
<dbReference type="CDD" id="cd02249">
    <property type="entry name" value="ZZ"/>
    <property type="match status" value="1"/>
</dbReference>
<name>A0A2N1MJU4_9GLOM</name>
<dbReference type="InterPro" id="IPR000433">
    <property type="entry name" value="Znf_ZZ"/>
</dbReference>
<dbReference type="InterPro" id="IPR011333">
    <property type="entry name" value="SKP1/BTB/POZ_sf"/>
</dbReference>
<dbReference type="SUPFAM" id="SSF57850">
    <property type="entry name" value="RING/U-box"/>
    <property type="match status" value="2"/>
</dbReference>
<feature type="domain" description="BTB" evidence="5">
    <location>
        <begin position="24"/>
        <end position="97"/>
    </location>
</feature>
<dbReference type="Pfam" id="PF00569">
    <property type="entry name" value="ZZ"/>
    <property type="match status" value="2"/>
</dbReference>
<evidence type="ECO:0000259" key="5">
    <source>
        <dbReference type="PROSITE" id="PS50097"/>
    </source>
</evidence>
<evidence type="ECO:0000313" key="7">
    <source>
        <dbReference type="EMBL" id="PKK61909.1"/>
    </source>
</evidence>
<dbReference type="VEuPathDB" id="FungiDB:RhiirA1_530217"/>
<comment type="caution">
    <text evidence="7">The sequence shown here is derived from an EMBL/GenBank/DDBJ whole genome shotgun (WGS) entry which is preliminary data.</text>
</comment>
<dbReference type="InterPro" id="IPR052407">
    <property type="entry name" value="BTB_POZ_domain_cont_9"/>
</dbReference>
<dbReference type="GO" id="GO:0008270">
    <property type="term" value="F:zinc ion binding"/>
    <property type="evidence" value="ECO:0007669"/>
    <property type="project" value="UniProtKB-KW"/>
</dbReference>
<dbReference type="Gene3D" id="3.30.60.90">
    <property type="match status" value="2"/>
</dbReference>
<dbReference type="PROSITE" id="PS50135">
    <property type="entry name" value="ZF_ZZ_2"/>
    <property type="match status" value="2"/>
</dbReference>
<gene>
    <name evidence="7" type="ORF">RhiirC2_856001</name>
</gene>
<organism evidence="7 8">
    <name type="scientific">Rhizophagus irregularis</name>
    <dbReference type="NCBI Taxonomy" id="588596"/>
    <lineage>
        <taxon>Eukaryota</taxon>
        <taxon>Fungi</taxon>
        <taxon>Fungi incertae sedis</taxon>
        <taxon>Mucoromycota</taxon>
        <taxon>Glomeromycotina</taxon>
        <taxon>Glomeromycetes</taxon>
        <taxon>Glomerales</taxon>
        <taxon>Glomeraceae</taxon>
        <taxon>Rhizophagus</taxon>
    </lineage>
</organism>
<accession>A0A2N1MJU4</accession>
<dbReference type="SMART" id="SM00225">
    <property type="entry name" value="BTB"/>
    <property type="match status" value="1"/>
</dbReference>
<feature type="domain" description="ZZ-type" evidence="6">
    <location>
        <begin position="268"/>
        <end position="322"/>
    </location>
</feature>
<keyword evidence="3" id="KW-0862">Zinc</keyword>
<evidence type="ECO:0000256" key="4">
    <source>
        <dbReference type="PROSITE-ProRule" id="PRU00228"/>
    </source>
</evidence>
<keyword evidence="2 4" id="KW-0863">Zinc-finger</keyword>
<dbReference type="InterPro" id="IPR043145">
    <property type="entry name" value="Znf_ZZ_sf"/>
</dbReference>
<evidence type="ECO:0000256" key="3">
    <source>
        <dbReference type="ARBA" id="ARBA00022833"/>
    </source>
</evidence>
<dbReference type="VEuPathDB" id="FungiDB:FUN_000386"/>
<proteinExistence type="predicted"/>
<evidence type="ECO:0000259" key="6">
    <source>
        <dbReference type="PROSITE" id="PS50135"/>
    </source>
</evidence>
<dbReference type="CDD" id="cd18186">
    <property type="entry name" value="BTB_POZ_ZBTB_KLHL-like"/>
    <property type="match status" value="1"/>
</dbReference>
<dbReference type="SMART" id="SM00291">
    <property type="entry name" value="ZnF_ZZ"/>
    <property type="match status" value="2"/>
</dbReference>
<reference evidence="7 8" key="2">
    <citation type="submission" date="2017-10" db="EMBL/GenBank/DDBJ databases">
        <title>Extensive intraspecific genome diversity in a model arbuscular mycorrhizal fungus.</title>
        <authorList>
            <person name="Chen E.C.H."/>
            <person name="Morin E."/>
            <person name="Baudet D."/>
            <person name="Noel J."/>
            <person name="Ndikumana S."/>
            <person name="Charron P."/>
            <person name="St-Onge C."/>
            <person name="Giorgi J."/>
            <person name="Grigoriev I.V."/>
            <person name="Roux C."/>
            <person name="Martin F.M."/>
            <person name="Corradi N."/>
        </authorList>
    </citation>
    <scope>NUCLEOTIDE SEQUENCE [LARGE SCALE GENOMIC DNA]</scope>
    <source>
        <strain evidence="7 8">C2</strain>
    </source>
</reference>